<dbReference type="GO" id="GO:0006357">
    <property type="term" value="P:regulation of transcription by RNA polymerase II"/>
    <property type="evidence" value="ECO:0007669"/>
    <property type="project" value="TreeGrafter"/>
</dbReference>
<gene>
    <name evidence="3" type="ORF">L211DRAFT_826787</name>
</gene>
<dbReference type="InParanoid" id="A0A3N4LI31"/>
<dbReference type="STRING" id="1051890.A0A3N4LI31"/>
<dbReference type="PANTHER" id="PTHR12683:SF13">
    <property type="entry name" value="CDK-ACTIVATING KINASE ASSEMBLY FACTOR MAT1"/>
    <property type="match status" value="1"/>
</dbReference>
<dbReference type="GO" id="GO:0005675">
    <property type="term" value="C:transcription factor TFIIH holo complex"/>
    <property type="evidence" value="ECO:0007669"/>
    <property type="project" value="TreeGrafter"/>
</dbReference>
<dbReference type="GO" id="GO:0006281">
    <property type="term" value="P:DNA repair"/>
    <property type="evidence" value="ECO:0007669"/>
    <property type="project" value="TreeGrafter"/>
</dbReference>
<dbReference type="InterPro" id="IPR013083">
    <property type="entry name" value="Znf_RING/FYVE/PHD"/>
</dbReference>
<reference evidence="3 4" key="1">
    <citation type="journal article" date="2018" name="Nat. Ecol. Evol.">
        <title>Pezizomycetes genomes reveal the molecular basis of ectomycorrhizal truffle lifestyle.</title>
        <authorList>
            <person name="Murat C."/>
            <person name="Payen T."/>
            <person name="Noel B."/>
            <person name="Kuo A."/>
            <person name="Morin E."/>
            <person name="Chen J."/>
            <person name="Kohler A."/>
            <person name="Krizsan K."/>
            <person name="Balestrini R."/>
            <person name="Da Silva C."/>
            <person name="Montanini B."/>
            <person name="Hainaut M."/>
            <person name="Levati E."/>
            <person name="Barry K.W."/>
            <person name="Belfiori B."/>
            <person name="Cichocki N."/>
            <person name="Clum A."/>
            <person name="Dockter R.B."/>
            <person name="Fauchery L."/>
            <person name="Guy J."/>
            <person name="Iotti M."/>
            <person name="Le Tacon F."/>
            <person name="Lindquist E.A."/>
            <person name="Lipzen A."/>
            <person name="Malagnac F."/>
            <person name="Mello A."/>
            <person name="Molinier V."/>
            <person name="Miyauchi S."/>
            <person name="Poulain J."/>
            <person name="Riccioni C."/>
            <person name="Rubini A."/>
            <person name="Sitrit Y."/>
            <person name="Splivallo R."/>
            <person name="Traeger S."/>
            <person name="Wang M."/>
            <person name="Zifcakova L."/>
            <person name="Wipf D."/>
            <person name="Zambonelli A."/>
            <person name="Paolocci F."/>
            <person name="Nowrousian M."/>
            <person name="Ottonello S."/>
            <person name="Baldrian P."/>
            <person name="Spatafora J.W."/>
            <person name="Henrissat B."/>
            <person name="Nagy L.G."/>
            <person name="Aury J.M."/>
            <person name="Wincker P."/>
            <person name="Grigoriev I.V."/>
            <person name="Bonfante P."/>
            <person name="Martin F.M."/>
        </authorList>
    </citation>
    <scope>NUCLEOTIDE SEQUENCE [LARGE SCALE GENOMIC DNA]</scope>
    <source>
        <strain evidence="3 4">ATCC MYA-4762</strain>
    </source>
</reference>
<proteinExistence type="predicted"/>
<evidence type="ECO:0000313" key="3">
    <source>
        <dbReference type="EMBL" id="RPB22543.1"/>
    </source>
</evidence>
<protein>
    <submittedName>
        <fullName evidence="3">MAT1-domain-containing protein</fullName>
    </submittedName>
</protein>
<evidence type="ECO:0000313" key="4">
    <source>
        <dbReference type="Proteomes" id="UP000267821"/>
    </source>
</evidence>
<feature type="domain" description="RING-type" evidence="2">
    <location>
        <begin position="21"/>
        <end position="57"/>
    </location>
</feature>
<sequence length="127" mass="14970">MYGLSSTPRVLKLYKETQRLEIYPVSKSSLYLNQNMKFLINECYHKMCESCVDRICKFPPFVLDHPRASSAAPKSSISKQIFENIAIEREVDIRKRVHKVFNKHPSDFDTLKQYNDYLEEVEFLNST</sequence>
<dbReference type="Pfam" id="PF06391">
    <property type="entry name" value="MAT1"/>
    <property type="match status" value="1"/>
</dbReference>
<dbReference type="OrthoDB" id="5963at2759"/>
<name>A0A3N4LI31_9PEZI</name>
<dbReference type="InterPro" id="IPR001841">
    <property type="entry name" value="Znf_RING"/>
</dbReference>
<dbReference type="Gene3D" id="3.30.40.10">
    <property type="entry name" value="Zinc/RING finger domain, C3HC4 (zinc finger)"/>
    <property type="match status" value="1"/>
</dbReference>
<feature type="domain" description="MAT1 centre" evidence="1">
    <location>
        <begin position="75"/>
        <end position="122"/>
    </location>
</feature>
<dbReference type="Proteomes" id="UP000267821">
    <property type="component" value="Unassembled WGS sequence"/>
</dbReference>
<organism evidence="3 4">
    <name type="scientific">Terfezia boudieri ATCC MYA-4762</name>
    <dbReference type="NCBI Taxonomy" id="1051890"/>
    <lineage>
        <taxon>Eukaryota</taxon>
        <taxon>Fungi</taxon>
        <taxon>Dikarya</taxon>
        <taxon>Ascomycota</taxon>
        <taxon>Pezizomycotina</taxon>
        <taxon>Pezizomycetes</taxon>
        <taxon>Pezizales</taxon>
        <taxon>Pezizaceae</taxon>
        <taxon>Terfezia</taxon>
    </lineage>
</organism>
<dbReference type="PANTHER" id="PTHR12683">
    <property type="entry name" value="CDK-ACTIVATING KINASE ASSEMBLY FACTOR MAT1"/>
    <property type="match status" value="1"/>
</dbReference>
<dbReference type="InterPro" id="IPR015877">
    <property type="entry name" value="MAT1_centre"/>
</dbReference>
<evidence type="ECO:0000259" key="1">
    <source>
        <dbReference type="Pfam" id="PF06391"/>
    </source>
</evidence>
<evidence type="ECO:0000259" key="2">
    <source>
        <dbReference type="Pfam" id="PF17121"/>
    </source>
</evidence>
<dbReference type="AlphaFoldDB" id="A0A3N4LI31"/>
<keyword evidence="4" id="KW-1185">Reference proteome</keyword>
<dbReference type="Pfam" id="PF17121">
    <property type="entry name" value="zf-C3HC4_5"/>
    <property type="match status" value="1"/>
</dbReference>
<dbReference type="EMBL" id="ML121551">
    <property type="protein sequence ID" value="RPB22543.1"/>
    <property type="molecule type" value="Genomic_DNA"/>
</dbReference>
<accession>A0A3N4LI31</accession>